<evidence type="ECO:0000256" key="1">
    <source>
        <dbReference type="ARBA" id="ARBA00004479"/>
    </source>
</evidence>
<evidence type="ECO:0000256" key="12">
    <source>
        <dbReference type="SAM" id="Phobius"/>
    </source>
</evidence>
<keyword evidence="8" id="KW-0186">Copper</keyword>
<comment type="subcellular location">
    <subcellularLocation>
        <location evidence="1">Membrane</location>
        <topology evidence="1">Single-pass type I membrane protein</topology>
    </subcellularLocation>
</comment>
<evidence type="ECO:0000256" key="11">
    <source>
        <dbReference type="ARBA" id="ARBA00023180"/>
    </source>
</evidence>
<evidence type="ECO:0000256" key="3">
    <source>
        <dbReference type="ARBA" id="ARBA00022692"/>
    </source>
</evidence>
<dbReference type="Gramene" id="KFK39096">
    <property type="protein sequence ID" value="KFK39096"/>
    <property type="gene ID" value="AALP_AA3G200500"/>
</dbReference>
<feature type="transmembrane region" description="Helical" evidence="12">
    <location>
        <begin position="12"/>
        <end position="29"/>
    </location>
</feature>
<keyword evidence="3 12" id="KW-0812">Transmembrane</keyword>
<evidence type="ECO:0000313" key="15">
    <source>
        <dbReference type="Proteomes" id="UP000029120"/>
    </source>
</evidence>
<evidence type="ECO:0000256" key="6">
    <source>
        <dbReference type="ARBA" id="ARBA00022982"/>
    </source>
</evidence>
<keyword evidence="4" id="KW-0479">Metal-binding</keyword>
<dbReference type="GO" id="GO:0009610">
    <property type="term" value="P:response to symbiotic fungus"/>
    <property type="evidence" value="ECO:0007669"/>
    <property type="project" value="UniProtKB-ARBA"/>
</dbReference>
<keyword evidence="10" id="KW-1015">Disulfide bond</keyword>
<evidence type="ECO:0000313" key="14">
    <source>
        <dbReference type="EMBL" id="KFK39096.1"/>
    </source>
</evidence>
<keyword evidence="7 12" id="KW-1133">Transmembrane helix</keyword>
<gene>
    <name evidence="14" type="ordered locus">AALP_Aa3g200500</name>
</gene>
<accession>A0A087HAE4</accession>
<dbReference type="GO" id="GO:0009055">
    <property type="term" value="F:electron transfer activity"/>
    <property type="evidence" value="ECO:0007669"/>
    <property type="project" value="InterPro"/>
</dbReference>
<protein>
    <recommendedName>
        <fullName evidence="13">Phytocyanin domain-containing protein</fullName>
    </recommendedName>
</protein>
<dbReference type="Proteomes" id="UP000029120">
    <property type="component" value="Chromosome 3"/>
</dbReference>
<keyword evidence="2" id="KW-0813">Transport</keyword>
<dbReference type="InterPro" id="IPR008972">
    <property type="entry name" value="Cupredoxin"/>
</dbReference>
<sequence>MTMLHRASQFSSLIILYAIFSLSSLMLISEGIEHIVGDSNGWELFTNYTNWTQGREFHVGDVLVFNYASDEHNVIQVNSTAYANCGRDNYTSIYTKGNDTISISEVGELWFICGVGDHCENGQKLNINVAP</sequence>
<dbReference type="PROSITE" id="PS51485">
    <property type="entry name" value="PHYTOCYANIN"/>
    <property type="match status" value="1"/>
</dbReference>
<dbReference type="EMBL" id="CM002871">
    <property type="protein sequence ID" value="KFK39096.1"/>
    <property type="molecule type" value="Genomic_DNA"/>
</dbReference>
<dbReference type="Pfam" id="PF02298">
    <property type="entry name" value="Cu_bind_like"/>
    <property type="match status" value="1"/>
</dbReference>
<dbReference type="AlphaFoldDB" id="A0A087HAE4"/>
<proteinExistence type="predicted"/>
<dbReference type="InterPro" id="IPR039391">
    <property type="entry name" value="Phytocyanin-like"/>
</dbReference>
<organism evidence="14 15">
    <name type="scientific">Arabis alpina</name>
    <name type="common">Alpine rock-cress</name>
    <dbReference type="NCBI Taxonomy" id="50452"/>
    <lineage>
        <taxon>Eukaryota</taxon>
        <taxon>Viridiplantae</taxon>
        <taxon>Streptophyta</taxon>
        <taxon>Embryophyta</taxon>
        <taxon>Tracheophyta</taxon>
        <taxon>Spermatophyta</taxon>
        <taxon>Magnoliopsida</taxon>
        <taxon>eudicotyledons</taxon>
        <taxon>Gunneridae</taxon>
        <taxon>Pentapetalae</taxon>
        <taxon>rosids</taxon>
        <taxon>malvids</taxon>
        <taxon>Brassicales</taxon>
        <taxon>Brassicaceae</taxon>
        <taxon>Arabideae</taxon>
        <taxon>Arabis</taxon>
    </lineage>
</organism>
<keyword evidence="5" id="KW-0732">Signal</keyword>
<dbReference type="FunFam" id="2.60.40.420:FF:000067">
    <property type="entry name" value="Cupredoxin superfamily protein"/>
    <property type="match status" value="1"/>
</dbReference>
<keyword evidence="15" id="KW-1185">Reference proteome</keyword>
<dbReference type="InterPro" id="IPR003245">
    <property type="entry name" value="Phytocyanin_dom"/>
</dbReference>
<reference evidence="15" key="1">
    <citation type="journal article" date="2015" name="Nat. Plants">
        <title>Genome expansion of Arabis alpina linked with retrotransposition and reduced symmetric DNA methylation.</title>
        <authorList>
            <person name="Willing E.M."/>
            <person name="Rawat V."/>
            <person name="Mandakova T."/>
            <person name="Maumus F."/>
            <person name="James G.V."/>
            <person name="Nordstroem K.J."/>
            <person name="Becker C."/>
            <person name="Warthmann N."/>
            <person name="Chica C."/>
            <person name="Szarzynska B."/>
            <person name="Zytnicki M."/>
            <person name="Albani M.C."/>
            <person name="Kiefer C."/>
            <person name="Bergonzi S."/>
            <person name="Castaings L."/>
            <person name="Mateos J.L."/>
            <person name="Berns M.C."/>
            <person name="Bujdoso N."/>
            <person name="Piofczyk T."/>
            <person name="de Lorenzo L."/>
            <person name="Barrero-Sicilia C."/>
            <person name="Mateos I."/>
            <person name="Piednoel M."/>
            <person name="Hagmann J."/>
            <person name="Chen-Min-Tao R."/>
            <person name="Iglesias-Fernandez R."/>
            <person name="Schuster S.C."/>
            <person name="Alonso-Blanco C."/>
            <person name="Roudier F."/>
            <person name="Carbonero P."/>
            <person name="Paz-Ares J."/>
            <person name="Davis S.J."/>
            <person name="Pecinka A."/>
            <person name="Quesneville H."/>
            <person name="Colot V."/>
            <person name="Lysak M.A."/>
            <person name="Weigel D."/>
            <person name="Coupland G."/>
            <person name="Schneeberger K."/>
        </authorList>
    </citation>
    <scope>NUCLEOTIDE SEQUENCE [LARGE SCALE GENOMIC DNA]</scope>
    <source>
        <strain evidence="15">cv. Pajares</strain>
    </source>
</reference>
<evidence type="ECO:0000256" key="7">
    <source>
        <dbReference type="ARBA" id="ARBA00022989"/>
    </source>
</evidence>
<dbReference type="Gene3D" id="2.60.40.420">
    <property type="entry name" value="Cupredoxins - blue copper proteins"/>
    <property type="match status" value="1"/>
</dbReference>
<evidence type="ECO:0000256" key="10">
    <source>
        <dbReference type="ARBA" id="ARBA00023157"/>
    </source>
</evidence>
<evidence type="ECO:0000256" key="5">
    <source>
        <dbReference type="ARBA" id="ARBA00022729"/>
    </source>
</evidence>
<dbReference type="GO" id="GO:0005886">
    <property type="term" value="C:plasma membrane"/>
    <property type="evidence" value="ECO:0007669"/>
    <property type="project" value="TreeGrafter"/>
</dbReference>
<dbReference type="GO" id="GO:0046872">
    <property type="term" value="F:metal ion binding"/>
    <property type="evidence" value="ECO:0007669"/>
    <property type="project" value="UniProtKB-KW"/>
</dbReference>
<dbReference type="eggNOG" id="ENOG502SRNS">
    <property type="taxonomic scope" value="Eukaryota"/>
</dbReference>
<name>A0A087HAE4_ARAAL</name>
<dbReference type="SUPFAM" id="SSF49503">
    <property type="entry name" value="Cupredoxins"/>
    <property type="match status" value="1"/>
</dbReference>
<dbReference type="OMA" id="DGHCENG"/>
<evidence type="ECO:0000256" key="8">
    <source>
        <dbReference type="ARBA" id="ARBA00023008"/>
    </source>
</evidence>
<evidence type="ECO:0000256" key="4">
    <source>
        <dbReference type="ARBA" id="ARBA00022723"/>
    </source>
</evidence>
<dbReference type="CDD" id="cd04216">
    <property type="entry name" value="Phytocyanin"/>
    <property type="match status" value="1"/>
</dbReference>
<keyword evidence="11" id="KW-0325">Glycoprotein</keyword>
<evidence type="ECO:0000256" key="2">
    <source>
        <dbReference type="ARBA" id="ARBA00022448"/>
    </source>
</evidence>
<dbReference type="OrthoDB" id="687943at2759"/>
<keyword evidence="6" id="KW-0249">Electron transport</keyword>
<evidence type="ECO:0000256" key="9">
    <source>
        <dbReference type="ARBA" id="ARBA00023136"/>
    </source>
</evidence>
<dbReference type="PANTHER" id="PTHR33021">
    <property type="entry name" value="BLUE COPPER PROTEIN"/>
    <property type="match status" value="1"/>
</dbReference>
<dbReference type="PANTHER" id="PTHR33021:SF171">
    <property type="entry name" value="BLUE COPPER-BINDING PROTEIN-LIKE"/>
    <property type="match status" value="1"/>
</dbReference>
<evidence type="ECO:0000259" key="13">
    <source>
        <dbReference type="PROSITE" id="PS51485"/>
    </source>
</evidence>
<keyword evidence="9 12" id="KW-0472">Membrane</keyword>
<feature type="domain" description="Phytocyanin" evidence="13">
    <location>
        <begin position="32"/>
        <end position="131"/>
    </location>
</feature>